<dbReference type="Proteomes" id="UP000476064">
    <property type="component" value="Chromosome"/>
</dbReference>
<dbReference type="SMART" id="SM00283">
    <property type="entry name" value="MA"/>
    <property type="match status" value="1"/>
</dbReference>
<dbReference type="Gene3D" id="1.10.287.950">
    <property type="entry name" value="Methyl-accepting chemotaxis protein"/>
    <property type="match status" value="1"/>
</dbReference>
<dbReference type="InterPro" id="IPR039379">
    <property type="entry name" value="Protoglobin_sensor_dom"/>
</dbReference>
<dbReference type="PANTHER" id="PTHR32089">
    <property type="entry name" value="METHYL-ACCEPTING CHEMOTAXIS PROTEIN MCPB"/>
    <property type="match status" value="1"/>
</dbReference>
<sequence length="332" mass="37454">MIQVNEQRKKQLQYIGITEEDLAFLKSIRPMFEQITDQVVDQLYDRVIAIPELKAIIDKNSTLERLKETQRWYFLSLADGKIDEAFIERRIVIGSIHSRIGLTTDWYLGTYMLYLESAVQQFQHIAPDSWMTIILALSKMFNLDSQLVLEAYEKDEKDKIQALSDEKQHALTTISRIVQELSAMMVELSSSSQSVADSATHTADIQDQANVKVRELQAKIGEIDSIGSLLQEISDQSQLLGINAAIEAAHAADHGRGFGVVANEIRKLATHSKESLVTVRQKLQEITSVIGEVMRDAERTSTLARDQAASSQELTSFVNMIETITLELERIQ</sequence>
<dbReference type="GO" id="GO:0020037">
    <property type="term" value="F:heme binding"/>
    <property type="evidence" value="ECO:0007669"/>
    <property type="project" value="InterPro"/>
</dbReference>
<organism evidence="4 5">
    <name type="scientific">Paenibacillus lycopersici</name>
    <dbReference type="NCBI Taxonomy" id="2704462"/>
    <lineage>
        <taxon>Bacteria</taxon>
        <taxon>Bacillati</taxon>
        <taxon>Bacillota</taxon>
        <taxon>Bacilli</taxon>
        <taxon>Bacillales</taxon>
        <taxon>Paenibacillaceae</taxon>
        <taxon>Paenibacillus</taxon>
    </lineage>
</organism>
<proteinExistence type="predicted"/>
<dbReference type="EMBL" id="CP048209">
    <property type="protein sequence ID" value="QHT63634.1"/>
    <property type="molecule type" value="Genomic_DNA"/>
</dbReference>
<dbReference type="GO" id="GO:0019825">
    <property type="term" value="F:oxygen binding"/>
    <property type="evidence" value="ECO:0007669"/>
    <property type="project" value="InterPro"/>
</dbReference>
<keyword evidence="5" id="KW-1185">Reference proteome</keyword>
<dbReference type="CDD" id="cd01068">
    <property type="entry name" value="globin_sensor"/>
    <property type="match status" value="1"/>
</dbReference>
<dbReference type="PANTHER" id="PTHR32089:SF112">
    <property type="entry name" value="LYSOZYME-LIKE PROTEIN-RELATED"/>
    <property type="match status" value="1"/>
</dbReference>
<dbReference type="SUPFAM" id="SSF58104">
    <property type="entry name" value="Methyl-accepting chemotaxis protein (MCP) signaling domain"/>
    <property type="match status" value="1"/>
</dbReference>
<reference evidence="4 5" key="1">
    <citation type="submission" date="2020-01" db="EMBL/GenBank/DDBJ databases">
        <title>Paenibacillus sp. nov., isolated from tomato rhizosphere.</title>
        <authorList>
            <person name="Weon H.-Y."/>
            <person name="Lee S.A."/>
        </authorList>
    </citation>
    <scope>NUCLEOTIDE SEQUENCE [LARGE SCALE GENOMIC DNA]</scope>
    <source>
        <strain evidence="4 5">12200R-189</strain>
    </source>
</reference>
<dbReference type="RefSeq" id="WP_162360193.1">
    <property type="nucleotide sequence ID" value="NZ_CP048209.1"/>
</dbReference>
<dbReference type="KEGG" id="plyc:GXP70_29220"/>
<gene>
    <name evidence="4" type="ORF">GXP70_29220</name>
</gene>
<dbReference type="Pfam" id="PF11563">
    <property type="entry name" value="Protoglobin"/>
    <property type="match status" value="1"/>
</dbReference>
<dbReference type="AlphaFoldDB" id="A0A6C0G6H2"/>
<evidence type="ECO:0000256" key="2">
    <source>
        <dbReference type="PROSITE-ProRule" id="PRU00284"/>
    </source>
</evidence>
<accession>A0A6C0G6H2</accession>
<name>A0A6C0G6H2_9BACL</name>
<dbReference type="InterPro" id="IPR012292">
    <property type="entry name" value="Globin/Proto"/>
</dbReference>
<dbReference type="GO" id="GO:0016020">
    <property type="term" value="C:membrane"/>
    <property type="evidence" value="ECO:0007669"/>
    <property type="project" value="InterPro"/>
</dbReference>
<dbReference type="GO" id="GO:0007165">
    <property type="term" value="P:signal transduction"/>
    <property type="evidence" value="ECO:0007669"/>
    <property type="project" value="UniProtKB-KW"/>
</dbReference>
<keyword evidence="1 2" id="KW-0807">Transducer</keyword>
<dbReference type="InterPro" id="IPR044398">
    <property type="entry name" value="Globin-sensor_dom"/>
</dbReference>
<dbReference type="SUPFAM" id="SSF46458">
    <property type="entry name" value="Globin-like"/>
    <property type="match status" value="1"/>
</dbReference>
<dbReference type="InterPro" id="IPR009050">
    <property type="entry name" value="Globin-like_sf"/>
</dbReference>
<evidence type="ECO:0000259" key="3">
    <source>
        <dbReference type="PROSITE" id="PS50111"/>
    </source>
</evidence>
<feature type="domain" description="Methyl-accepting transducer" evidence="3">
    <location>
        <begin position="165"/>
        <end position="332"/>
    </location>
</feature>
<evidence type="ECO:0000313" key="4">
    <source>
        <dbReference type="EMBL" id="QHT63634.1"/>
    </source>
</evidence>
<dbReference type="Gene3D" id="1.10.490.10">
    <property type="entry name" value="Globins"/>
    <property type="match status" value="1"/>
</dbReference>
<evidence type="ECO:0000313" key="5">
    <source>
        <dbReference type="Proteomes" id="UP000476064"/>
    </source>
</evidence>
<evidence type="ECO:0000256" key="1">
    <source>
        <dbReference type="ARBA" id="ARBA00023224"/>
    </source>
</evidence>
<dbReference type="InterPro" id="IPR004089">
    <property type="entry name" value="MCPsignal_dom"/>
</dbReference>
<protein>
    <submittedName>
        <fullName evidence="4">Chemotaxis protein</fullName>
    </submittedName>
</protein>
<dbReference type="PROSITE" id="PS50111">
    <property type="entry name" value="CHEMOTAXIS_TRANSDUC_2"/>
    <property type="match status" value="1"/>
</dbReference>
<dbReference type="Pfam" id="PF00015">
    <property type="entry name" value="MCPsignal"/>
    <property type="match status" value="1"/>
</dbReference>